<dbReference type="InterPro" id="IPR047589">
    <property type="entry name" value="DUF11_rpt"/>
</dbReference>
<dbReference type="NCBIfam" id="TIGR01451">
    <property type="entry name" value="B_ant_repeat"/>
    <property type="match status" value="2"/>
</dbReference>
<dbReference type="Proteomes" id="UP000077066">
    <property type="component" value="Unassembled WGS sequence"/>
</dbReference>
<keyword evidence="3" id="KW-1185">Reference proteome</keyword>
<sequence>MFNITGTRSNVTFTNLTFINGGNTVNGSAISVYNYSKITIINCNFTGNFVTNNAGFGGAIYSSYSNISISNSYFIRNNANSTSSYDSYGWGSALYGVRSNITINASSFNNNNGRSGALYGSYCNINVNSSNFTSNNATYGGAAYIDNTTNLTVNNSIFNSNKAASYGGAILNEYNGILNVNNSNFTNNVAPEGGAISGNYNTRLIVNNSNFIGNNASSYGGAISIDVSTTGNISRSNITGNKGGIGGAIYVYSTASLNITGSNIVNNSGTTAGGIYTGGNMVLNYSRLYNNSGYALYRSAGSVTANFNWWGQNNLTGLTSGTITITNYYVMKLYVNGVNVTNETLNNLTINYTSNTAFNLSYNFILNNSAVANTPGNLPSFNVSVSIGSANTGNSVVYNGEARTSSYNWTNIVVTLSNQSANIKVSGDKVNSILEVRALTPSYTMGTYVNSSISTGSFDGSSWNNAVKNISSALDIIKQFNLTQVVIHIAGSNLGGAINYIGVGVNTNLTINNTYNNLTLSGEFGSPVIDAQKLSQIFHISANNVTIANITFINGYTSLDGGAIYNNGTNFSVTNSTFTNNNASYGGAIYNYNYNGGNVSVRSSSFSGNNASYGGAIYNLASVNFSVSNSNFIGNNAIGGGAINNYIYGVNFSVINSTFTGNNANGGGAILNENGVNFSVINSSFTNNNASYDGGAIYNAGVNFIVINSSFIGNNASYEGGAINDGGYDFSVINSSFIGNNASAGGAICHSGVNFSVINSSFIGNNASYEGGAIYNIKGDGFSVINSSFIGNNASAGGVSYNVITYDGGVNFSVINSSFIGNNAGYGGAIYNMCVNFTVSNSSFSNNTHAAIYTLNNQTFIDNNSFEGNDAVLGFGFNDSFINLNSYLLSNNIIINNDIVLLVDGSRNNISNGSIIGNNNSRGIFVNGHNNTFSNITIANLKVGLTFNTTNGGNIISNATFYGNGVGISVLGSNDTVMSSTIVNNTIGINVTGNSSIVQYNRIYNNTLGLNNSGTNLNVNFNWWGLNDVTGKYTNNGADFNLTYWYVLELSLNNTFYTTINATRNYTKNTLATLSYRLTLNNLTTNITNDPSLLPNFTVEVLLRNSTNTVNSSNGDIRTLTFAQVVMLNDTNLQSSINALADNENIVLIIDADPLVNLTIVKEANVTNVLNNDTIQFTITITNNGTDFASNVTFTDLLNNGFKLLNWTGGSYNSTTGIWTVGDIAGKTNVTLQMIVQAIKSGTINNTAGNVTAIEALVDPNINSTVTINVAPAVNLNITKVSNITGFNTSHLGEHVNYTITVKNNGLDTGTNVQVHDILNSKITYFNYTSSVGIYDHNTGLWSIGTLNVNQTATLEIEVIIVSLGTIENVANVTAKETILNGSNTNASTTIHVGPLNSTLVINHIVDAKVNSSVSINGTLLDEKGAPVSGVSINLTVNNVMYNATTNANGNWNITYHVISTGRINVVAEFAGNANYISAANSTYFNGLALNSTLVINPIVDAKVNSSVSINGSLLDEKGAPVSGVSINLTVNNVMYNVITDASGKWSIVYPVGSTGRINVVADFVGDVNHTGAANSTYFNGLALNSTLIINHIVDIKVNSSVGINGSLLDERGAPVSGVSINLTVNNVNYSVTTDASGKWNISYFVGSTGRINVVAEFVGDVNHTGAVNSTYFNGLALNSTLIINPIADAKVNSSVSINGTLLDEKGCSD</sequence>
<dbReference type="InterPro" id="IPR011050">
    <property type="entry name" value="Pectin_lyase_fold/virulence"/>
</dbReference>
<dbReference type="InterPro" id="IPR006626">
    <property type="entry name" value="PbH1"/>
</dbReference>
<dbReference type="InterPro" id="IPR008969">
    <property type="entry name" value="CarboxyPept-like_regulatory"/>
</dbReference>
<dbReference type="OrthoDB" id="78475at2157"/>
<dbReference type="EMBL" id="LWMT01000234">
    <property type="protein sequence ID" value="KZX12129.1"/>
    <property type="molecule type" value="Genomic_DNA"/>
</dbReference>
<dbReference type="Pfam" id="PF01345">
    <property type="entry name" value="DUF11"/>
    <property type="match status" value="2"/>
</dbReference>
<dbReference type="PANTHER" id="PTHR11319">
    <property type="entry name" value="G PROTEIN-COUPLED RECEPTOR-RELATED"/>
    <property type="match status" value="1"/>
</dbReference>
<accession>A0A166AJX3</accession>
<dbReference type="SMART" id="SM00710">
    <property type="entry name" value="PbH1"/>
    <property type="match status" value="16"/>
</dbReference>
<feature type="domain" description="DUF11" evidence="1">
    <location>
        <begin position="1288"/>
        <end position="1391"/>
    </location>
</feature>
<dbReference type="PATRIC" id="fig|55758.3.peg.1392"/>
<organism evidence="2 3">
    <name type="scientific">Methanobrevibacter filiformis</name>
    <dbReference type="NCBI Taxonomy" id="55758"/>
    <lineage>
        <taxon>Archaea</taxon>
        <taxon>Methanobacteriati</taxon>
        <taxon>Methanobacteriota</taxon>
        <taxon>Methanomada group</taxon>
        <taxon>Methanobacteria</taxon>
        <taxon>Methanobacteriales</taxon>
        <taxon>Methanobacteriaceae</taxon>
        <taxon>Methanobrevibacter</taxon>
    </lineage>
</organism>
<dbReference type="SUPFAM" id="SSF49464">
    <property type="entry name" value="Carboxypeptidase regulatory domain-like"/>
    <property type="match status" value="3"/>
</dbReference>
<evidence type="ECO:0000259" key="1">
    <source>
        <dbReference type="Pfam" id="PF01345"/>
    </source>
</evidence>
<dbReference type="PANTHER" id="PTHR11319:SF35">
    <property type="entry name" value="OUTER MEMBRANE PROTEIN PMPC-RELATED"/>
    <property type="match status" value="1"/>
</dbReference>
<dbReference type="InterPro" id="IPR001434">
    <property type="entry name" value="OmcB-like_DUF11"/>
</dbReference>
<comment type="caution">
    <text evidence="2">The sequence shown here is derived from an EMBL/GenBank/DDBJ whole genome shotgun (WGS) entry which is preliminary data.</text>
</comment>
<dbReference type="SUPFAM" id="SSF51126">
    <property type="entry name" value="Pectin lyase-like"/>
    <property type="match status" value="3"/>
</dbReference>
<dbReference type="RefSeq" id="WP_066972694.1">
    <property type="nucleotide sequence ID" value="NZ_LWMT01000234.1"/>
</dbReference>
<protein>
    <recommendedName>
        <fullName evidence="1">DUF11 domain-containing protein</fullName>
    </recommendedName>
</protein>
<feature type="domain" description="DUF11" evidence="1">
    <location>
        <begin position="1158"/>
        <end position="1262"/>
    </location>
</feature>
<reference evidence="2 3" key="1">
    <citation type="submission" date="2016-04" db="EMBL/GenBank/DDBJ databases">
        <title>Genome sequence of Methanobrevibacter filiformis DSM 11501.</title>
        <authorList>
            <person name="Poehlein A."/>
            <person name="Seedorf H."/>
            <person name="Daniel R."/>
        </authorList>
    </citation>
    <scope>NUCLEOTIDE SEQUENCE [LARGE SCALE GENOMIC DNA]</scope>
    <source>
        <strain evidence="2 3">DSM 11501</strain>
    </source>
</reference>
<proteinExistence type="predicted"/>
<evidence type="ECO:0000313" key="2">
    <source>
        <dbReference type="EMBL" id="KZX12129.1"/>
    </source>
</evidence>
<evidence type="ECO:0000313" key="3">
    <source>
        <dbReference type="Proteomes" id="UP000077066"/>
    </source>
</evidence>
<dbReference type="Gene3D" id="2.60.40.1170">
    <property type="entry name" value="Mu homology domain, subdomain B"/>
    <property type="match status" value="1"/>
</dbReference>
<name>A0A166AJX3_9EURY</name>
<gene>
    <name evidence="2" type="ORF">MBFIL_12160</name>
</gene>